<feature type="domain" description="MRH" evidence="7">
    <location>
        <begin position="453"/>
        <end position="557"/>
    </location>
</feature>
<dbReference type="GO" id="GO:0006491">
    <property type="term" value="P:N-glycan processing"/>
    <property type="evidence" value="ECO:0007669"/>
    <property type="project" value="TreeGrafter"/>
</dbReference>
<dbReference type="PANTHER" id="PTHR12630:SF1">
    <property type="entry name" value="GLUCOSIDASE 2 SUBUNIT BETA"/>
    <property type="match status" value="1"/>
</dbReference>
<dbReference type="Gene3D" id="2.70.130.10">
    <property type="entry name" value="Mannose-6-phosphate receptor binding domain"/>
    <property type="match status" value="1"/>
</dbReference>
<evidence type="ECO:0000256" key="4">
    <source>
        <dbReference type="ARBA" id="ARBA00023157"/>
    </source>
</evidence>
<evidence type="ECO:0000313" key="8">
    <source>
        <dbReference type="EMBL" id="ETV86600.1"/>
    </source>
</evidence>
<accession>W4H3N7</accession>
<dbReference type="InterPro" id="IPR036607">
    <property type="entry name" value="PRKCSH"/>
</dbReference>
<dbReference type="PANTHER" id="PTHR12630">
    <property type="entry name" value="N-LINKED OLIGOSACCHARIDE PROCESSING"/>
    <property type="match status" value="1"/>
</dbReference>
<dbReference type="Pfam" id="PF13015">
    <property type="entry name" value="PRKCSH_1"/>
    <property type="match status" value="1"/>
</dbReference>
<dbReference type="RefSeq" id="XP_009823399.1">
    <property type="nucleotide sequence ID" value="XM_009825097.1"/>
</dbReference>
<evidence type="ECO:0000256" key="1">
    <source>
        <dbReference type="ARBA" id="ARBA00022387"/>
    </source>
</evidence>
<proteinExistence type="predicted"/>
<feature type="chain" id="PRO_5004841524" description="Glucosidase 2 subunit beta" evidence="6">
    <location>
        <begin position="23"/>
        <end position="576"/>
    </location>
</feature>
<keyword evidence="3" id="KW-0256">Endoplasmic reticulum</keyword>
<dbReference type="InterPro" id="IPR028146">
    <property type="entry name" value="PRKCSH_N"/>
</dbReference>
<dbReference type="VEuPathDB" id="FungiDB:H257_01746"/>
<name>W4H3N7_APHAT</name>
<dbReference type="Pfam" id="PF12999">
    <property type="entry name" value="PRKCSH-like"/>
    <property type="match status" value="1"/>
</dbReference>
<dbReference type="GeneID" id="20803742"/>
<feature type="signal peptide" evidence="6">
    <location>
        <begin position="1"/>
        <end position="22"/>
    </location>
</feature>
<evidence type="ECO:0000256" key="2">
    <source>
        <dbReference type="ARBA" id="ARBA00022729"/>
    </source>
</evidence>
<dbReference type="OrthoDB" id="28322at2759"/>
<feature type="compositionally biased region" description="Low complexity" evidence="5">
    <location>
        <begin position="222"/>
        <end position="236"/>
    </location>
</feature>
<dbReference type="STRING" id="112090.W4H3N7"/>
<dbReference type="InterPro" id="IPR039794">
    <property type="entry name" value="Gtb1-like"/>
</dbReference>
<dbReference type="PROSITE" id="PS51914">
    <property type="entry name" value="MRH"/>
    <property type="match status" value="1"/>
</dbReference>
<keyword evidence="2 6" id="KW-0732">Signal</keyword>
<protein>
    <recommendedName>
        <fullName evidence="1">Glucosidase 2 subunit beta</fullName>
    </recommendedName>
</protein>
<dbReference type="EMBL" id="KI913116">
    <property type="protein sequence ID" value="ETV86600.1"/>
    <property type="molecule type" value="Genomic_DNA"/>
</dbReference>
<evidence type="ECO:0000256" key="5">
    <source>
        <dbReference type="SAM" id="MobiDB-lite"/>
    </source>
</evidence>
<dbReference type="SUPFAM" id="SSF50911">
    <property type="entry name" value="Mannose 6-phosphate receptor domain"/>
    <property type="match status" value="1"/>
</dbReference>
<reference evidence="8" key="1">
    <citation type="submission" date="2013-12" db="EMBL/GenBank/DDBJ databases">
        <title>The Genome Sequence of Aphanomyces astaci APO3.</title>
        <authorList>
            <consortium name="The Broad Institute Genomics Platform"/>
            <person name="Russ C."/>
            <person name="Tyler B."/>
            <person name="van West P."/>
            <person name="Dieguez-Uribeondo J."/>
            <person name="Young S.K."/>
            <person name="Zeng Q."/>
            <person name="Gargeya S."/>
            <person name="Fitzgerald M."/>
            <person name="Abouelleil A."/>
            <person name="Alvarado L."/>
            <person name="Chapman S.B."/>
            <person name="Gainer-Dewar J."/>
            <person name="Goldberg J."/>
            <person name="Griggs A."/>
            <person name="Gujja S."/>
            <person name="Hansen M."/>
            <person name="Howarth C."/>
            <person name="Imamovic A."/>
            <person name="Ireland A."/>
            <person name="Larimer J."/>
            <person name="McCowan C."/>
            <person name="Murphy C."/>
            <person name="Pearson M."/>
            <person name="Poon T.W."/>
            <person name="Priest M."/>
            <person name="Roberts A."/>
            <person name="Saif S."/>
            <person name="Shea T."/>
            <person name="Sykes S."/>
            <person name="Wortman J."/>
            <person name="Nusbaum C."/>
            <person name="Birren B."/>
        </authorList>
    </citation>
    <scope>NUCLEOTIDE SEQUENCE [LARGE SCALE GENOMIC DNA]</scope>
    <source>
        <strain evidence="8">APO3</strain>
    </source>
</reference>
<keyword evidence="4" id="KW-1015">Disulfide bond</keyword>
<evidence type="ECO:0000256" key="3">
    <source>
        <dbReference type="ARBA" id="ARBA00022824"/>
    </source>
</evidence>
<evidence type="ECO:0000259" key="7">
    <source>
        <dbReference type="PROSITE" id="PS51914"/>
    </source>
</evidence>
<evidence type="ECO:0000256" key="6">
    <source>
        <dbReference type="SAM" id="SignalP"/>
    </source>
</evidence>
<gene>
    <name evidence="8" type="ORF">H257_01746</name>
</gene>
<feature type="region of interest" description="Disordered" evidence="5">
    <location>
        <begin position="202"/>
        <end position="240"/>
    </location>
</feature>
<dbReference type="GO" id="GO:0017177">
    <property type="term" value="C:glucosidase II complex"/>
    <property type="evidence" value="ECO:0007669"/>
    <property type="project" value="TreeGrafter"/>
</dbReference>
<sequence>MQMILALLQTLLLCSLVHGTASASTCISALDGQVLDLRNSAHLVNDDYCDCVDGVDEPSTSACSHLPASMFHCRNEGILSLSVHTSRVHDGVCDCCDGTDERLGRCANTCHVEIGKRRERAMKDLVVLETGMMERKRRVRVLEAEDEKKAADLITHAAVQRELRQLKQKVQVFLDREARREFELQVASAKLKETVQNGKCLPSDRHLHVTDTPPNEDNVVPQASTTSTTTQASSSTEHQVASEFKQAQVKRILGHAVVYRQHGNWMSLSAYMHDVVETTKRMPVRTVSERRKQDFLGPFFHGGREGQVVVLTALLRGLGLVLSPVRLLVEGAWWLQYYWSHLLHCVLPSSVLSLWQTIVDAVELDWRYQKSLTLRRMSQGRVFWWYWYISSGAEVVWDAPVVTYKYLFPTLDMTVVLPEAKSLRKIIADIDHDLARTQLDMDALNQVDAVDYGDCCRILKGTCVMAQIEKYVYKVCPFEAVHQDKTLLGSWKRWQPQPNANEPLTMVFEDGERCWNGPSRSVLVVLECGAQDKILRVEELSTCTYTITMTSPAACSQAHLDATAAAARVWPPHNEL</sequence>
<dbReference type="AlphaFoldDB" id="W4H3N7"/>
<dbReference type="InterPro" id="IPR044865">
    <property type="entry name" value="MRH_dom"/>
</dbReference>
<organism evidence="8">
    <name type="scientific">Aphanomyces astaci</name>
    <name type="common">Crayfish plague agent</name>
    <dbReference type="NCBI Taxonomy" id="112090"/>
    <lineage>
        <taxon>Eukaryota</taxon>
        <taxon>Sar</taxon>
        <taxon>Stramenopiles</taxon>
        <taxon>Oomycota</taxon>
        <taxon>Saprolegniomycetes</taxon>
        <taxon>Saprolegniales</taxon>
        <taxon>Verrucalvaceae</taxon>
        <taxon>Aphanomyces</taxon>
    </lineage>
</organism>
<dbReference type="InterPro" id="IPR009011">
    <property type="entry name" value="Man6P_isomerase_rcpt-bd_dom_sf"/>
</dbReference>